<dbReference type="NCBIfam" id="TIGR02837">
    <property type="entry name" value="spore_II_R"/>
    <property type="match status" value="1"/>
</dbReference>
<keyword evidence="2" id="KW-1185">Reference proteome</keyword>
<organism evidence="1 2">
    <name type="scientific">Paenibacillus sabuli</name>
    <dbReference type="NCBI Taxonomy" id="2772509"/>
    <lineage>
        <taxon>Bacteria</taxon>
        <taxon>Bacillati</taxon>
        <taxon>Bacillota</taxon>
        <taxon>Bacilli</taxon>
        <taxon>Bacillales</taxon>
        <taxon>Paenibacillaceae</taxon>
        <taxon>Paenibacillus</taxon>
    </lineage>
</organism>
<dbReference type="Pfam" id="PF09551">
    <property type="entry name" value="Spore_II_R"/>
    <property type="match status" value="1"/>
</dbReference>
<comment type="caution">
    <text evidence="1">The sequence shown here is derived from an EMBL/GenBank/DDBJ whole genome shotgun (WGS) entry which is preliminary data.</text>
</comment>
<dbReference type="EMBL" id="JACXIZ010000019">
    <property type="protein sequence ID" value="MBD2845905.1"/>
    <property type="molecule type" value="Genomic_DNA"/>
</dbReference>
<evidence type="ECO:0000313" key="1">
    <source>
        <dbReference type="EMBL" id="MBD2845905.1"/>
    </source>
</evidence>
<dbReference type="AlphaFoldDB" id="A0A927BUI6"/>
<sequence>MVIRNHSRSTSFRRVVLLLAVVLSVAIMSWENHRTDAAIVGGSIPEESIRLRILAHSDAPQDQAVKRYVRDAIVAEMERWSDEPQTIEEARRTLRAKLPELGRIVRTVLADRGFAYGYRLELGQVDFPTKMYGSEVYPAGEYEALLVTLGEGSGQNWWCVLFPPLCFIDGVTGEAAAAPADHESGSADAVPAAAAVGDAGAGAATDEEVEVRFFLWDVLQAIVDFVRNLF</sequence>
<dbReference type="RefSeq" id="WP_190917924.1">
    <property type="nucleotide sequence ID" value="NZ_JACXIZ010000019.1"/>
</dbReference>
<protein>
    <submittedName>
        <fullName evidence="1">Stage II sporulation protein R</fullName>
    </submittedName>
</protein>
<dbReference type="InterPro" id="IPR014202">
    <property type="entry name" value="Spore_II_R"/>
</dbReference>
<accession>A0A927BUI6</accession>
<dbReference type="Proteomes" id="UP000621560">
    <property type="component" value="Unassembled WGS sequence"/>
</dbReference>
<evidence type="ECO:0000313" key="2">
    <source>
        <dbReference type="Proteomes" id="UP000621560"/>
    </source>
</evidence>
<reference evidence="1" key="1">
    <citation type="submission" date="2020-09" db="EMBL/GenBank/DDBJ databases">
        <title>A novel bacterium of genus Paenibacillus, isolated from South China Sea.</title>
        <authorList>
            <person name="Huang H."/>
            <person name="Mo K."/>
            <person name="Hu Y."/>
        </authorList>
    </citation>
    <scope>NUCLEOTIDE SEQUENCE</scope>
    <source>
        <strain evidence="1">IB182496</strain>
    </source>
</reference>
<gene>
    <name evidence="1" type="primary">spoIIR</name>
    <name evidence="1" type="ORF">IDH44_11940</name>
</gene>
<proteinExistence type="predicted"/>
<name>A0A927BUI6_9BACL</name>